<feature type="domain" description="Heterokaryon incompatibility" evidence="1">
    <location>
        <begin position="205"/>
        <end position="350"/>
    </location>
</feature>
<comment type="caution">
    <text evidence="2">The sequence shown here is derived from an EMBL/GenBank/DDBJ whole genome shotgun (WGS) entry which is preliminary data.</text>
</comment>
<evidence type="ECO:0000313" key="3">
    <source>
        <dbReference type="Proteomes" id="UP000193144"/>
    </source>
</evidence>
<dbReference type="Proteomes" id="UP000193144">
    <property type="component" value="Unassembled WGS sequence"/>
</dbReference>
<reference evidence="2 3" key="1">
    <citation type="submission" date="2016-07" db="EMBL/GenBank/DDBJ databases">
        <title>Pervasive Adenine N6-methylation of Active Genes in Fungi.</title>
        <authorList>
            <consortium name="DOE Joint Genome Institute"/>
            <person name="Mondo S.J."/>
            <person name="Dannebaum R.O."/>
            <person name="Kuo R.C."/>
            <person name="Labutti K."/>
            <person name="Haridas S."/>
            <person name="Kuo A."/>
            <person name="Salamov A."/>
            <person name="Ahrendt S.R."/>
            <person name="Lipzen A."/>
            <person name="Sullivan W."/>
            <person name="Andreopoulos W.B."/>
            <person name="Clum A."/>
            <person name="Lindquist E."/>
            <person name="Daum C."/>
            <person name="Ramamoorthy G.K."/>
            <person name="Gryganskyi A."/>
            <person name="Culley D."/>
            <person name="Magnuson J.K."/>
            <person name="James T.Y."/>
            <person name="O'Malley M.A."/>
            <person name="Stajich J.E."/>
            <person name="Spatafora J.W."/>
            <person name="Visel A."/>
            <person name="Grigoriev I.V."/>
        </authorList>
    </citation>
    <scope>NUCLEOTIDE SEQUENCE [LARGE SCALE GENOMIC DNA]</scope>
    <source>
        <strain evidence="2 3">CBS 115471</strain>
    </source>
</reference>
<dbReference type="InterPro" id="IPR010730">
    <property type="entry name" value="HET"/>
</dbReference>
<name>A0A1Y1ZQE0_9PLEO</name>
<gene>
    <name evidence="2" type="ORF">BCR34DRAFT_537535</name>
</gene>
<organism evidence="2 3">
    <name type="scientific">Clohesyomyces aquaticus</name>
    <dbReference type="NCBI Taxonomy" id="1231657"/>
    <lineage>
        <taxon>Eukaryota</taxon>
        <taxon>Fungi</taxon>
        <taxon>Dikarya</taxon>
        <taxon>Ascomycota</taxon>
        <taxon>Pezizomycotina</taxon>
        <taxon>Dothideomycetes</taxon>
        <taxon>Pleosporomycetidae</taxon>
        <taxon>Pleosporales</taxon>
        <taxon>Lindgomycetaceae</taxon>
        <taxon>Clohesyomyces</taxon>
    </lineage>
</organism>
<dbReference type="STRING" id="1231657.A0A1Y1ZQE0"/>
<dbReference type="OrthoDB" id="2958217at2759"/>
<accession>A0A1Y1ZQE0</accession>
<dbReference type="EMBL" id="MCFA01000055">
    <property type="protein sequence ID" value="ORY12025.1"/>
    <property type="molecule type" value="Genomic_DNA"/>
</dbReference>
<dbReference type="PANTHER" id="PTHR33112:SF9">
    <property type="entry name" value="HETEROKARYON INCOMPATIBILITY DOMAIN-CONTAINING PROTEIN"/>
    <property type="match status" value="1"/>
</dbReference>
<dbReference type="AlphaFoldDB" id="A0A1Y1ZQE0"/>
<evidence type="ECO:0000313" key="2">
    <source>
        <dbReference type="EMBL" id="ORY12025.1"/>
    </source>
</evidence>
<evidence type="ECO:0000259" key="1">
    <source>
        <dbReference type="Pfam" id="PF06985"/>
    </source>
</evidence>
<dbReference type="Pfam" id="PF06985">
    <property type="entry name" value="HET"/>
    <property type="match status" value="1"/>
</dbReference>
<protein>
    <submittedName>
        <fullName evidence="2">Heterokaryon incompatibility protein-domain-containing protein</fullName>
    </submittedName>
</protein>
<proteinExistence type="predicted"/>
<dbReference type="PANTHER" id="PTHR33112">
    <property type="entry name" value="DOMAIN PROTEIN, PUTATIVE-RELATED"/>
    <property type="match status" value="1"/>
</dbReference>
<keyword evidence="3" id="KW-1185">Reference proteome</keyword>
<sequence length="638" mass="71543">MAELCTACTQFIDIISEIPQASHNGTANFTTGSQIEAAAFTCMLCKIFSDSFRYMATKIDLNVILQIHWLVSKPGPTFVMLDFPAPDNISHDSFVELISAASTPSNVPLRKRYLISYRKILGSGPDTDPNVDIAQYYPIWQPRILNVNTRFKFVDSCFSNCMKRHVACRKRVDGLPSRLLDLQGSGKGRISLVNTTSLQTALPKYFTLSHCWGKHQLLTTTQQTIVKHQEEGIRVSDLPKTYADAVKVTQRLGVQYLWIDSLCIIQDSIADWEREAVAMASIYLNSALTISATSSSDGQGGCYLEAHDKTLESISKTTESGRRYSIKLRDRITEDNIVKPLLKRGWVLQETVLSRRILHLTSNQIFWQCKECFYSEDGSIAQNGTGGRMGLSPQGLGFLSQIRIGEGASQDRSVWHAWVEDYSGRDFTYEKDRLPALAGLIRYHQLDTNDVPLLGLWISTLHLDLAWSASDPEQSSKSTEFPSWTWLSLRGVIDYSSTDDIEDPSEIETPLRVIEHHVEWSGAPHVSSLTRSRLILSSKCFQLTPNEDGETLTVVEYENSFTEYVSSDFDVLPNNSPQAQITCFVLFHLSDAIIYLMIKPVSKPGVYERIGLGTLGTNGEGSPKRFVAELEMKTIELM</sequence>